<accession>A0A8S3E0Z3</accession>
<sequence length="187" mass="21214">MLLCRKGIHLDTANVQLCNKCHEDLSCSKLPALSLSNLMWIGDVPQELQDLTLPEQKLIALLNNSLLFKHIHIDHLLIDAFPLNDIPDCLWKTMPFLKDTENSDVERSGYVDNDINSDELCLNGVVPLNMSALIDTNTTTISSNDVRHHLKLRTNITDEITNLNDNIYLVPHEHSPVNEYFNTSFLP</sequence>
<gene>
    <name evidence="2" type="ORF">BYL167_LOCUS55879</name>
</gene>
<organism evidence="2 3">
    <name type="scientific">Rotaria magnacalcarata</name>
    <dbReference type="NCBI Taxonomy" id="392030"/>
    <lineage>
        <taxon>Eukaryota</taxon>
        <taxon>Metazoa</taxon>
        <taxon>Spiralia</taxon>
        <taxon>Gnathifera</taxon>
        <taxon>Rotifera</taxon>
        <taxon>Eurotatoria</taxon>
        <taxon>Bdelloidea</taxon>
        <taxon>Philodinida</taxon>
        <taxon>Philodinidae</taxon>
        <taxon>Rotaria</taxon>
    </lineage>
</organism>
<comment type="caution">
    <text evidence="2">The sequence shown here is derived from an EMBL/GenBank/DDBJ whole genome shotgun (WGS) entry which is preliminary data.</text>
</comment>
<dbReference type="Pfam" id="PF20209">
    <property type="entry name" value="DUF6570"/>
    <property type="match status" value="1"/>
</dbReference>
<protein>
    <recommendedName>
        <fullName evidence="1">DUF6570 domain-containing protein</fullName>
    </recommendedName>
</protein>
<dbReference type="EMBL" id="CAJOBH010214193">
    <property type="protein sequence ID" value="CAF5018069.1"/>
    <property type="molecule type" value="Genomic_DNA"/>
</dbReference>
<reference evidence="2" key="1">
    <citation type="submission" date="2021-02" db="EMBL/GenBank/DDBJ databases">
        <authorList>
            <person name="Nowell W R."/>
        </authorList>
    </citation>
    <scope>NUCLEOTIDE SEQUENCE</scope>
</reference>
<name>A0A8S3E0Z3_9BILA</name>
<dbReference type="InterPro" id="IPR046700">
    <property type="entry name" value="DUF6570"/>
</dbReference>
<feature type="non-terminal residue" evidence="2">
    <location>
        <position position="1"/>
    </location>
</feature>
<evidence type="ECO:0000259" key="1">
    <source>
        <dbReference type="Pfam" id="PF20209"/>
    </source>
</evidence>
<dbReference type="Proteomes" id="UP000681967">
    <property type="component" value="Unassembled WGS sequence"/>
</dbReference>
<dbReference type="AlphaFoldDB" id="A0A8S3E0Z3"/>
<evidence type="ECO:0000313" key="2">
    <source>
        <dbReference type="EMBL" id="CAF5018069.1"/>
    </source>
</evidence>
<feature type="domain" description="DUF6570" evidence="1">
    <location>
        <begin position="28"/>
        <end position="64"/>
    </location>
</feature>
<proteinExistence type="predicted"/>
<evidence type="ECO:0000313" key="3">
    <source>
        <dbReference type="Proteomes" id="UP000681967"/>
    </source>
</evidence>